<keyword evidence="3" id="KW-1185">Reference proteome</keyword>
<comment type="caution">
    <text evidence="2">The sequence shown here is derived from an EMBL/GenBank/DDBJ whole genome shotgun (WGS) entry which is preliminary data.</text>
</comment>
<dbReference type="RefSeq" id="WP_092232003.1">
    <property type="nucleotide sequence ID" value="NZ_FNTR01000004.1"/>
</dbReference>
<accession>A0AAW5A8Y0</accession>
<name>A0AAW5A8Y0_9PSED</name>
<organism evidence="2 3">
    <name type="scientific">Pseudomonas proteolytica</name>
    <dbReference type="NCBI Taxonomy" id="219574"/>
    <lineage>
        <taxon>Bacteria</taxon>
        <taxon>Pseudomonadati</taxon>
        <taxon>Pseudomonadota</taxon>
        <taxon>Gammaproteobacteria</taxon>
        <taxon>Pseudomonadales</taxon>
        <taxon>Pseudomonadaceae</taxon>
        <taxon>Pseudomonas</taxon>
    </lineage>
</organism>
<sequence length="91" mass="9771">MKAERPSSSEHKAITSPEQARSTFMPPRRLFATAVIGAALIGYLVHKTPDSRQRLETMAEMAQALGVLSESDAAVVAKLLANPTIKETAHA</sequence>
<gene>
    <name evidence="2" type="ORF">GIW75_19585</name>
</gene>
<evidence type="ECO:0000256" key="1">
    <source>
        <dbReference type="SAM" id="MobiDB-lite"/>
    </source>
</evidence>
<dbReference type="AlphaFoldDB" id="A0AAW5A8Y0"/>
<feature type="region of interest" description="Disordered" evidence="1">
    <location>
        <begin position="1"/>
        <end position="22"/>
    </location>
</feature>
<proteinExistence type="predicted"/>
<reference evidence="2 3" key="1">
    <citation type="submission" date="2019-11" db="EMBL/GenBank/DDBJ databases">
        <title>Epiphytic Pseudomonas syringae from cherry orchards.</title>
        <authorList>
            <person name="Hulin M.T."/>
        </authorList>
    </citation>
    <scope>NUCLEOTIDE SEQUENCE [LARGE SCALE GENOMIC DNA]</scope>
    <source>
        <strain evidence="2 3">PA-6-9F</strain>
    </source>
</reference>
<dbReference type="Proteomes" id="UP000814172">
    <property type="component" value="Unassembled WGS sequence"/>
</dbReference>
<dbReference type="EMBL" id="WKEW01000076">
    <property type="protein sequence ID" value="MCF5059151.1"/>
    <property type="molecule type" value="Genomic_DNA"/>
</dbReference>
<evidence type="ECO:0000313" key="3">
    <source>
        <dbReference type="Proteomes" id="UP000814172"/>
    </source>
</evidence>
<feature type="compositionally biased region" description="Basic and acidic residues" evidence="1">
    <location>
        <begin position="1"/>
        <end position="13"/>
    </location>
</feature>
<dbReference type="GeneID" id="55538375"/>
<evidence type="ECO:0000313" key="2">
    <source>
        <dbReference type="EMBL" id="MCF5059151.1"/>
    </source>
</evidence>
<protein>
    <submittedName>
        <fullName evidence="2">Uncharacterized protein</fullName>
    </submittedName>
</protein>